<dbReference type="STRING" id="106004.A0A1Y2FWB5"/>
<accession>A0A1Y2FWB5</accession>
<dbReference type="InterPro" id="IPR046342">
    <property type="entry name" value="CBS_dom_sf"/>
</dbReference>
<evidence type="ECO:0000256" key="1">
    <source>
        <dbReference type="PROSITE-ProRule" id="PRU00703"/>
    </source>
</evidence>
<dbReference type="SUPFAM" id="SSF54631">
    <property type="entry name" value="CBS-domain pair"/>
    <property type="match status" value="1"/>
</dbReference>
<evidence type="ECO:0000259" key="2">
    <source>
        <dbReference type="PROSITE" id="PS51371"/>
    </source>
</evidence>
<dbReference type="OrthoDB" id="2536440at2759"/>
<dbReference type="PANTHER" id="PTHR42115">
    <property type="entry name" value="BETA-SYNTHASE (BETA-THIONASE), PUTATIVE (AFU_ORTHOLOGUE AFUA_3G08420)-RELATED"/>
    <property type="match status" value="1"/>
</dbReference>
<feature type="domain" description="CBS" evidence="2">
    <location>
        <begin position="91"/>
        <end position="149"/>
    </location>
</feature>
<proteinExistence type="predicted"/>
<sequence>MASYRGAVVEDLQLSPALVLPSSTSVSTALQMSFEREFSILPISDPATRNLVGWLSADKLKQQVEEGKLDDDQLTLDELKHRGSTSVSVFAKSAKYQVITPDTPLEDLEAFFTSSKSSFALVTDVNRKFVLGVVTPEDLQKFVSRRGGV</sequence>
<dbReference type="EMBL" id="MCGR01000011">
    <property type="protein sequence ID" value="ORY88335.1"/>
    <property type="molecule type" value="Genomic_DNA"/>
</dbReference>
<name>A0A1Y2FWB5_9BASI</name>
<evidence type="ECO:0000313" key="4">
    <source>
        <dbReference type="Proteomes" id="UP000193467"/>
    </source>
</evidence>
<comment type="caution">
    <text evidence="3">The sequence shown here is derived from an EMBL/GenBank/DDBJ whole genome shotgun (WGS) entry which is preliminary data.</text>
</comment>
<keyword evidence="1" id="KW-0129">CBS domain</keyword>
<dbReference type="InterPro" id="IPR000644">
    <property type="entry name" value="CBS_dom"/>
</dbReference>
<dbReference type="PANTHER" id="PTHR42115:SF1">
    <property type="entry name" value="BETA-SYNTHASE (BETA-THIONASE), PUTATIVE (AFU_ORTHOLOGUE AFUA_3G08420)-RELATED"/>
    <property type="match status" value="1"/>
</dbReference>
<dbReference type="AlphaFoldDB" id="A0A1Y2FWB5"/>
<keyword evidence="4" id="KW-1185">Reference proteome</keyword>
<dbReference type="Pfam" id="PF00571">
    <property type="entry name" value="CBS"/>
    <property type="match status" value="1"/>
</dbReference>
<evidence type="ECO:0000313" key="3">
    <source>
        <dbReference type="EMBL" id="ORY88335.1"/>
    </source>
</evidence>
<reference evidence="3 4" key="1">
    <citation type="submission" date="2016-07" db="EMBL/GenBank/DDBJ databases">
        <title>Pervasive Adenine N6-methylation of Active Genes in Fungi.</title>
        <authorList>
            <consortium name="DOE Joint Genome Institute"/>
            <person name="Mondo S.J."/>
            <person name="Dannebaum R.O."/>
            <person name="Kuo R.C."/>
            <person name="Labutti K."/>
            <person name="Haridas S."/>
            <person name="Kuo A."/>
            <person name="Salamov A."/>
            <person name="Ahrendt S.R."/>
            <person name="Lipzen A."/>
            <person name="Sullivan W."/>
            <person name="Andreopoulos W.B."/>
            <person name="Clum A."/>
            <person name="Lindquist E."/>
            <person name="Daum C."/>
            <person name="Ramamoorthy G.K."/>
            <person name="Gryganskyi A."/>
            <person name="Culley D."/>
            <person name="Magnuson J.K."/>
            <person name="James T.Y."/>
            <person name="O'Malley M.A."/>
            <person name="Stajich J.E."/>
            <person name="Spatafora J.W."/>
            <person name="Visel A."/>
            <person name="Grigoriev I.V."/>
        </authorList>
    </citation>
    <scope>NUCLEOTIDE SEQUENCE [LARGE SCALE GENOMIC DNA]</scope>
    <source>
        <strain evidence="3 4">62-1032</strain>
    </source>
</reference>
<dbReference type="Gene3D" id="3.10.580.10">
    <property type="entry name" value="CBS-domain"/>
    <property type="match status" value="1"/>
</dbReference>
<dbReference type="Proteomes" id="UP000193467">
    <property type="component" value="Unassembled WGS sequence"/>
</dbReference>
<gene>
    <name evidence="3" type="ORF">BCR35DRAFT_301871</name>
</gene>
<dbReference type="PROSITE" id="PS51371">
    <property type="entry name" value="CBS"/>
    <property type="match status" value="1"/>
</dbReference>
<protein>
    <recommendedName>
        <fullName evidence="2">CBS domain-containing protein</fullName>
    </recommendedName>
</protein>
<organism evidence="3 4">
    <name type="scientific">Leucosporidium creatinivorum</name>
    <dbReference type="NCBI Taxonomy" id="106004"/>
    <lineage>
        <taxon>Eukaryota</taxon>
        <taxon>Fungi</taxon>
        <taxon>Dikarya</taxon>
        <taxon>Basidiomycota</taxon>
        <taxon>Pucciniomycotina</taxon>
        <taxon>Microbotryomycetes</taxon>
        <taxon>Leucosporidiales</taxon>
        <taxon>Leucosporidium</taxon>
    </lineage>
</organism>
<dbReference type="InParanoid" id="A0A1Y2FWB5"/>